<gene>
    <name evidence="8" type="primary">IFG3</name>
    <name evidence="8" type="ORF">N0V83_000454</name>
</gene>
<dbReference type="OrthoDB" id="2015447at2759"/>
<comment type="cofactor">
    <cofactor evidence="1 6">
        <name>FAD</name>
        <dbReference type="ChEBI" id="CHEBI:57692"/>
    </cofactor>
</comment>
<dbReference type="GO" id="GO:0003884">
    <property type="term" value="F:D-amino-acid oxidase activity"/>
    <property type="evidence" value="ECO:0007669"/>
    <property type="project" value="InterPro"/>
</dbReference>
<dbReference type="Proteomes" id="UP001140560">
    <property type="component" value="Unassembled WGS sequence"/>
</dbReference>
<reference evidence="8" key="1">
    <citation type="submission" date="2022-10" db="EMBL/GenBank/DDBJ databases">
        <title>Tapping the CABI collections for fungal endophytes: first genome assemblies for Collariella, Neodidymelliopsis, Ascochyta clinopodiicola, Didymella pomorum, Didymosphaeria variabile, Neocosmospora piperis and Neocucurbitaria cava.</title>
        <authorList>
            <person name="Hill R."/>
        </authorList>
    </citation>
    <scope>NUCLEOTIDE SEQUENCE</scope>
    <source>
        <strain evidence="8">IMI 356814</strain>
    </source>
</reference>
<evidence type="ECO:0000256" key="1">
    <source>
        <dbReference type="ARBA" id="ARBA00001974"/>
    </source>
</evidence>
<evidence type="ECO:0000256" key="2">
    <source>
        <dbReference type="ARBA" id="ARBA00006730"/>
    </source>
</evidence>
<feature type="binding site" evidence="6">
    <location>
        <position position="217"/>
    </location>
    <ligand>
        <name>D-dopa</name>
        <dbReference type="ChEBI" id="CHEBI:149689"/>
    </ligand>
</feature>
<sequence>MPAFVPGKAKTKVGAISKLTYEGKATWIPTAFVDSFRAEVVLLHYAKQELNLLYGSNDNALRWDRWGYAHLSQLASERSKEAYVQWTPSTELWDDDGPRDKIQHMSEYLKDFRVLSDAGLSEGVKFGVSFMTLTVNAPEHIKYLYHRLQGQYGVRFSRQKLSCIESASDSPSTKIIFNCTGLASGTLPGVADPKCYPTRGQVLLVRAPHVKTNIMRHGADYETYVIPRPGSNGNVILGGYMQKGVGDGSTYASEAESILARTRALCPEVCQEEVEVLAAFAGLRPSREGGARVEREEILVGGRRRTLVHNYGAGGTGFQAGFGMAVESVALVKDILEETRRDVPQARL</sequence>
<feature type="binding site" evidence="6">
    <location>
        <position position="284"/>
    </location>
    <ligand>
        <name>D-dopa</name>
        <dbReference type="ChEBI" id="CHEBI:149689"/>
    </ligand>
</feature>
<protein>
    <submittedName>
        <fullName evidence="8">D-aspartate oxidase</fullName>
    </submittedName>
</protein>
<proteinExistence type="inferred from homology"/>
<comment type="similarity">
    <text evidence="2">Belongs to the DAMOX/DASOX family.</text>
</comment>
<accession>A0A9W8YJX0</accession>
<comment type="caution">
    <text evidence="8">The sequence shown here is derived from an EMBL/GenBank/DDBJ whole genome shotgun (WGS) entry which is preliminary data.</text>
</comment>
<dbReference type="Gene3D" id="3.30.9.10">
    <property type="entry name" value="D-Amino Acid Oxidase, subunit A, domain 2"/>
    <property type="match status" value="1"/>
</dbReference>
<dbReference type="Gene3D" id="3.40.50.720">
    <property type="entry name" value="NAD(P)-binding Rossmann-like Domain"/>
    <property type="match status" value="1"/>
</dbReference>
<feature type="binding site" evidence="6">
    <location>
        <position position="224"/>
    </location>
    <ligand>
        <name>D-dopa</name>
        <dbReference type="ChEBI" id="CHEBI:149689"/>
    </ligand>
</feature>
<dbReference type="GO" id="GO:0005737">
    <property type="term" value="C:cytoplasm"/>
    <property type="evidence" value="ECO:0007669"/>
    <property type="project" value="TreeGrafter"/>
</dbReference>
<dbReference type="Pfam" id="PF01266">
    <property type="entry name" value="DAO"/>
    <property type="match status" value="1"/>
</dbReference>
<dbReference type="AlphaFoldDB" id="A0A9W8YJX0"/>
<keyword evidence="3" id="KW-0285">Flavoprotein</keyword>
<evidence type="ECO:0000259" key="7">
    <source>
        <dbReference type="Pfam" id="PF01266"/>
    </source>
</evidence>
<evidence type="ECO:0000313" key="8">
    <source>
        <dbReference type="EMBL" id="KAJ4377627.1"/>
    </source>
</evidence>
<feature type="binding site" evidence="6">
    <location>
        <position position="180"/>
    </location>
    <ligand>
        <name>FAD</name>
        <dbReference type="ChEBI" id="CHEBI:57692"/>
    </ligand>
</feature>
<keyword evidence="5" id="KW-0560">Oxidoreductase</keyword>
<dbReference type="PANTHER" id="PTHR11530:SF11">
    <property type="entry name" value="D-ASPARTATE OXIDASE"/>
    <property type="match status" value="1"/>
</dbReference>
<evidence type="ECO:0000256" key="6">
    <source>
        <dbReference type="PIRSR" id="PIRSR000189-1"/>
    </source>
</evidence>
<dbReference type="SUPFAM" id="SSF54373">
    <property type="entry name" value="FAD-linked reductases, C-terminal domain"/>
    <property type="match status" value="1"/>
</dbReference>
<evidence type="ECO:0000256" key="3">
    <source>
        <dbReference type="ARBA" id="ARBA00022630"/>
    </source>
</evidence>
<dbReference type="PIRSF" id="PIRSF000189">
    <property type="entry name" value="D-aa_oxidase"/>
    <property type="match status" value="1"/>
</dbReference>
<dbReference type="InterPro" id="IPR006181">
    <property type="entry name" value="D-amino_acid_oxidase_CS"/>
</dbReference>
<dbReference type="GO" id="GO:0071949">
    <property type="term" value="F:FAD binding"/>
    <property type="evidence" value="ECO:0007669"/>
    <property type="project" value="InterPro"/>
</dbReference>
<dbReference type="PANTHER" id="PTHR11530">
    <property type="entry name" value="D-AMINO ACID OXIDASE"/>
    <property type="match status" value="1"/>
</dbReference>
<organism evidence="8 9">
    <name type="scientific">Neocucurbitaria cava</name>
    <dbReference type="NCBI Taxonomy" id="798079"/>
    <lineage>
        <taxon>Eukaryota</taxon>
        <taxon>Fungi</taxon>
        <taxon>Dikarya</taxon>
        <taxon>Ascomycota</taxon>
        <taxon>Pezizomycotina</taxon>
        <taxon>Dothideomycetes</taxon>
        <taxon>Pleosporomycetidae</taxon>
        <taxon>Pleosporales</taxon>
        <taxon>Pleosporineae</taxon>
        <taxon>Cucurbitariaceae</taxon>
        <taxon>Neocucurbitaria</taxon>
    </lineage>
</organism>
<dbReference type="EMBL" id="JAPEUY010000001">
    <property type="protein sequence ID" value="KAJ4377627.1"/>
    <property type="molecule type" value="Genomic_DNA"/>
</dbReference>
<dbReference type="InterPro" id="IPR023209">
    <property type="entry name" value="DAO"/>
</dbReference>
<evidence type="ECO:0000256" key="5">
    <source>
        <dbReference type="ARBA" id="ARBA00023002"/>
    </source>
</evidence>
<evidence type="ECO:0000256" key="4">
    <source>
        <dbReference type="ARBA" id="ARBA00022827"/>
    </source>
</evidence>
<evidence type="ECO:0000313" key="9">
    <source>
        <dbReference type="Proteomes" id="UP001140560"/>
    </source>
</evidence>
<dbReference type="PROSITE" id="PS00677">
    <property type="entry name" value="DAO"/>
    <property type="match status" value="1"/>
</dbReference>
<feature type="binding site" evidence="6">
    <location>
        <position position="315"/>
    </location>
    <ligand>
        <name>D-dopa</name>
        <dbReference type="ChEBI" id="CHEBI:149689"/>
    </ligand>
</feature>
<feature type="domain" description="FAD dependent oxidoreductase" evidence="7">
    <location>
        <begin position="59"/>
        <end position="326"/>
    </location>
</feature>
<name>A0A9W8YJX0_9PLEO</name>
<keyword evidence="4 6" id="KW-0274">FAD</keyword>
<keyword evidence="9" id="KW-1185">Reference proteome</keyword>
<dbReference type="SUPFAM" id="SSF51971">
    <property type="entry name" value="Nucleotide-binding domain"/>
    <property type="match status" value="1"/>
</dbReference>
<dbReference type="InterPro" id="IPR006076">
    <property type="entry name" value="FAD-dep_OxRdtase"/>
</dbReference>
<dbReference type="GO" id="GO:0019478">
    <property type="term" value="P:D-amino acid catabolic process"/>
    <property type="evidence" value="ECO:0007669"/>
    <property type="project" value="TreeGrafter"/>
</dbReference>